<evidence type="ECO:0000256" key="1">
    <source>
        <dbReference type="SAM" id="MobiDB-lite"/>
    </source>
</evidence>
<dbReference type="RefSeq" id="WP_212532825.1">
    <property type="nucleotide sequence ID" value="NZ_JAGSOG010000283.1"/>
</dbReference>
<evidence type="ECO:0000313" key="3">
    <source>
        <dbReference type="EMBL" id="MBR7838367.1"/>
    </source>
</evidence>
<comment type="caution">
    <text evidence="3">The sequence shown here is derived from an EMBL/GenBank/DDBJ whole genome shotgun (WGS) entry which is preliminary data.</text>
</comment>
<feature type="compositionally biased region" description="Basic and acidic residues" evidence="1">
    <location>
        <begin position="87"/>
        <end position="102"/>
    </location>
</feature>
<feature type="compositionally biased region" description="Low complexity" evidence="1">
    <location>
        <begin position="117"/>
        <end position="132"/>
    </location>
</feature>
<feature type="region of interest" description="Disordered" evidence="1">
    <location>
        <begin position="252"/>
        <end position="317"/>
    </location>
</feature>
<feature type="compositionally biased region" description="Basic and acidic residues" evidence="1">
    <location>
        <begin position="252"/>
        <end position="301"/>
    </location>
</feature>
<proteinExistence type="predicted"/>
<dbReference type="AlphaFoldDB" id="A0A941EUI4"/>
<feature type="transmembrane region" description="Helical" evidence="2">
    <location>
        <begin position="212"/>
        <end position="230"/>
    </location>
</feature>
<gene>
    <name evidence="3" type="ORF">KDL01_34170</name>
</gene>
<sequence length="317" mass="34577">MSSSGLIYAFIVGAWAVYLVPMWLRREDELNEARKTQRYTTAIKVLSHKESFERRYGRVQDGTESAETAQAEARLPVAVGQGAAPEAGRETLERVRAKERGQAKGPSPRDTSRERGAAASASAGRGAKPASGHASAHTPAATPGRKAVPADASARRSVVHASVSEGHGAASPSAPMTATSPTVRARRRRVVGVLFAVTSLGALVSMDLGLQYVWAMLVPAAVLSGYIAWVRKDERARAAERARRHVAAVRAAREAHTAREAERREQEQREQEREQQTQRERVQAVRVLSEREEQARRDAALRRRAAAARARAERRSG</sequence>
<feature type="region of interest" description="Disordered" evidence="1">
    <location>
        <begin position="53"/>
        <end position="183"/>
    </location>
</feature>
<evidence type="ECO:0000313" key="4">
    <source>
        <dbReference type="Proteomes" id="UP000675781"/>
    </source>
</evidence>
<reference evidence="3" key="1">
    <citation type="submission" date="2021-04" db="EMBL/GenBank/DDBJ databases">
        <title>Genome based classification of Actinospica acidithermotolerans sp. nov., an actinobacterium isolated from an Indonesian hot spring.</title>
        <authorList>
            <person name="Kusuma A.B."/>
            <person name="Putra K.E."/>
            <person name="Nafisah S."/>
            <person name="Loh J."/>
            <person name="Nouioui I."/>
            <person name="Goodfellow M."/>
        </authorList>
    </citation>
    <scope>NUCLEOTIDE SEQUENCE</scope>
    <source>
        <strain evidence="3">CSCA 57</strain>
    </source>
</reference>
<keyword evidence="2" id="KW-1133">Transmembrane helix</keyword>
<dbReference type="Proteomes" id="UP000675781">
    <property type="component" value="Unassembled WGS sequence"/>
</dbReference>
<feature type="non-terminal residue" evidence="3">
    <location>
        <position position="317"/>
    </location>
</feature>
<keyword evidence="4" id="KW-1185">Reference proteome</keyword>
<keyword evidence="2" id="KW-0812">Transmembrane</keyword>
<accession>A0A941EUI4</accession>
<feature type="transmembrane region" description="Helical" evidence="2">
    <location>
        <begin position="6"/>
        <end position="24"/>
    </location>
</feature>
<keyword evidence="2" id="KW-0472">Membrane</keyword>
<protein>
    <submittedName>
        <fullName evidence="3">Uncharacterized protein</fullName>
    </submittedName>
</protein>
<dbReference type="EMBL" id="JAGSOG010000283">
    <property type="protein sequence ID" value="MBR7838367.1"/>
    <property type="molecule type" value="Genomic_DNA"/>
</dbReference>
<evidence type="ECO:0000256" key="2">
    <source>
        <dbReference type="SAM" id="Phobius"/>
    </source>
</evidence>
<feature type="compositionally biased region" description="Low complexity" evidence="1">
    <location>
        <begin position="150"/>
        <end position="183"/>
    </location>
</feature>
<name>A0A941EUI4_9ACTN</name>
<organism evidence="3 4">
    <name type="scientific">Actinospica durhamensis</name>
    <dbReference type="NCBI Taxonomy" id="1508375"/>
    <lineage>
        <taxon>Bacteria</taxon>
        <taxon>Bacillati</taxon>
        <taxon>Actinomycetota</taxon>
        <taxon>Actinomycetes</taxon>
        <taxon>Catenulisporales</taxon>
        <taxon>Actinospicaceae</taxon>
        <taxon>Actinospica</taxon>
    </lineage>
</organism>
<feature type="transmembrane region" description="Helical" evidence="2">
    <location>
        <begin position="190"/>
        <end position="206"/>
    </location>
</feature>